<dbReference type="AlphaFoldDB" id="A0A5M3XF58"/>
<sequence length="110" mass="11480">MNSNSSVSPRHNPAPSGKSDTASRDARCLSSDTSTPEPTGSPEASGLAERAPSVERPVLAGPPVLVERSWRNCCRALCCPTSPYAPPHAPPYVSLCASSWASSAERWGGT</sequence>
<evidence type="ECO:0000313" key="3">
    <source>
        <dbReference type="Proteomes" id="UP000377595"/>
    </source>
</evidence>
<reference evidence="2 3" key="1">
    <citation type="submission" date="2019-10" db="EMBL/GenBank/DDBJ databases">
        <title>Whole genome shotgun sequence of Acrocarpospora pleiomorpha NBRC 16267.</title>
        <authorList>
            <person name="Ichikawa N."/>
            <person name="Kimura A."/>
            <person name="Kitahashi Y."/>
            <person name="Komaki H."/>
            <person name="Oguchi A."/>
        </authorList>
    </citation>
    <scope>NUCLEOTIDE SEQUENCE [LARGE SCALE GENOMIC DNA]</scope>
    <source>
        <strain evidence="2 3">NBRC 16267</strain>
    </source>
</reference>
<feature type="region of interest" description="Disordered" evidence="1">
    <location>
        <begin position="1"/>
        <end position="60"/>
    </location>
</feature>
<gene>
    <name evidence="2" type="ORF">Aple_031330</name>
</gene>
<dbReference type="Proteomes" id="UP000377595">
    <property type="component" value="Unassembled WGS sequence"/>
</dbReference>
<accession>A0A5M3XF58</accession>
<organism evidence="2 3">
    <name type="scientific">Acrocarpospora pleiomorpha</name>
    <dbReference type="NCBI Taxonomy" id="90975"/>
    <lineage>
        <taxon>Bacteria</taxon>
        <taxon>Bacillati</taxon>
        <taxon>Actinomycetota</taxon>
        <taxon>Actinomycetes</taxon>
        <taxon>Streptosporangiales</taxon>
        <taxon>Streptosporangiaceae</taxon>
        <taxon>Acrocarpospora</taxon>
    </lineage>
</organism>
<dbReference type="EMBL" id="BLAF01000015">
    <property type="protein sequence ID" value="GES20237.1"/>
    <property type="molecule type" value="Genomic_DNA"/>
</dbReference>
<evidence type="ECO:0000256" key="1">
    <source>
        <dbReference type="SAM" id="MobiDB-lite"/>
    </source>
</evidence>
<proteinExistence type="predicted"/>
<protein>
    <submittedName>
        <fullName evidence="2">Uncharacterized protein</fullName>
    </submittedName>
</protein>
<keyword evidence="3" id="KW-1185">Reference proteome</keyword>
<name>A0A5M3XF58_9ACTN</name>
<evidence type="ECO:0000313" key="2">
    <source>
        <dbReference type="EMBL" id="GES20237.1"/>
    </source>
</evidence>
<comment type="caution">
    <text evidence="2">The sequence shown here is derived from an EMBL/GenBank/DDBJ whole genome shotgun (WGS) entry which is preliminary data.</text>
</comment>